<dbReference type="SMART" id="SM00382">
    <property type="entry name" value="AAA"/>
    <property type="match status" value="1"/>
</dbReference>
<dbReference type="Gene3D" id="3.40.50.300">
    <property type="entry name" value="P-loop containing nucleotide triphosphate hydrolases"/>
    <property type="match status" value="1"/>
</dbReference>
<keyword evidence="10" id="KW-1185">Reference proteome</keyword>
<dbReference type="PROSITE" id="PS00211">
    <property type="entry name" value="ABC_TRANSPORTER_1"/>
    <property type="match status" value="1"/>
</dbReference>
<evidence type="ECO:0000313" key="9">
    <source>
        <dbReference type="EMBL" id="WAH44848.1"/>
    </source>
</evidence>
<evidence type="ECO:0000313" key="10">
    <source>
        <dbReference type="Proteomes" id="UP001164761"/>
    </source>
</evidence>
<evidence type="ECO:0000256" key="4">
    <source>
        <dbReference type="ARBA" id="ARBA00022475"/>
    </source>
</evidence>
<reference evidence="9" key="1">
    <citation type="submission" date="2022-08" db="EMBL/GenBank/DDBJ databases">
        <title>Alicyclobacillus fastidiosus DSM 17978, complete genome.</title>
        <authorList>
            <person name="Wang Q."/>
            <person name="Cai R."/>
            <person name="Wang Z."/>
        </authorList>
    </citation>
    <scope>NUCLEOTIDE SEQUENCE</scope>
    <source>
        <strain evidence="9">DSM 17978</strain>
        <plasmid evidence="9">unnamed1</plasmid>
    </source>
</reference>
<gene>
    <name evidence="9" type="ORF">NZD89_28760</name>
</gene>
<protein>
    <submittedName>
        <fullName evidence="9">ABC transporter ATP-binding protein</fullName>
    </submittedName>
</protein>
<dbReference type="InterPro" id="IPR027417">
    <property type="entry name" value="P-loop_NTPase"/>
</dbReference>
<sequence length="329" mass="35984">MLQIENLNVRFPTHIGTVHAVRGATVTVEPGQTVAIVGESGSGKSVTVQSVMRLLPKRAKIEGEILWKGKNLASLSEKDMQSVRGREIGMVFQDPMTALNPTMKIGKQIAEVLVRQKKMSVKQALRASVEILERVGIPDPVRRANNYPHEFSGGMRQRAVIAIAIACSPELLIADEPTTALDVTVQAQILDLLKDLQKETNMGLLLITHDLAVVSEVADKVAVMYAGRVIEQGPAQQVLMSPVHPYTRGLLESRPQKGQTQLHPIPGAPPDLLSQSVGCPFVSRCKFPMRICQEHLPPLFENGDHTSACWLSHPQAKGGETWNSYNFGT</sequence>
<dbReference type="InterPro" id="IPR003593">
    <property type="entry name" value="AAA+_ATPase"/>
</dbReference>
<accession>A0ABY6ZPE0</accession>
<dbReference type="Pfam" id="PF08352">
    <property type="entry name" value="oligo_HPY"/>
    <property type="match status" value="1"/>
</dbReference>
<dbReference type="InterPro" id="IPR050388">
    <property type="entry name" value="ABC_Ni/Peptide_Import"/>
</dbReference>
<dbReference type="GO" id="GO:0005524">
    <property type="term" value="F:ATP binding"/>
    <property type="evidence" value="ECO:0007669"/>
    <property type="project" value="UniProtKB-KW"/>
</dbReference>
<evidence type="ECO:0000256" key="3">
    <source>
        <dbReference type="ARBA" id="ARBA00022448"/>
    </source>
</evidence>
<dbReference type="SUPFAM" id="SSF52540">
    <property type="entry name" value="P-loop containing nucleoside triphosphate hydrolases"/>
    <property type="match status" value="1"/>
</dbReference>
<dbReference type="InterPro" id="IPR013563">
    <property type="entry name" value="Oligopep_ABC_C"/>
</dbReference>
<dbReference type="InterPro" id="IPR017871">
    <property type="entry name" value="ABC_transporter-like_CS"/>
</dbReference>
<dbReference type="NCBIfam" id="TIGR01727">
    <property type="entry name" value="oligo_HPY"/>
    <property type="match status" value="1"/>
</dbReference>
<evidence type="ECO:0000256" key="2">
    <source>
        <dbReference type="ARBA" id="ARBA00005417"/>
    </source>
</evidence>
<dbReference type="RefSeq" id="WP_268008720.1">
    <property type="nucleotide sequence ID" value="NZ_CP104068.1"/>
</dbReference>
<keyword evidence="7" id="KW-0472">Membrane</keyword>
<dbReference type="InterPro" id="IPR003439">
    <property type="entry name" value="ABC_transporter-like_ATP-bd"/>
</dbReference>
<dbReference type="PROSITE" id="PS50893">
    <property type="entry name" value="ABC_TRANSPORTER_2"/>
    <property type="match status" value="1"/>
</dbReference>
<evidence type="ECO:0000259" key="8">
    <source>
        <dbReference type="PROSITE" id="PS50893"/>
    </source>
</evidence>
<dbReference type="Proteomes" id="UP001164761">
    <property type="component" value="Plasmid unnamed1"/>
</dbReference>
<proteinExistence type="inferred from homology"/>
<geneLocation type="plasmid" evidence="9 10">
    <name>unnamed1</name>
</geneLocation>
<comment type="similarity">
    <text evidence="2">Belongs to the ABC transporter superfamily.</text>
</comment>
<evidence type="ECO:0000256" key="6">
    <source>
        <dbReference type="ARBA" id="ARBA00022840"/>
    </source>
</evidence>
<organism evidence="9 10">
    <name type="scientific">Alicyclobacillus fastidiosus</name>
    <dbReference type="NCBI Taxonomy" id="392011"/>
    <lineage>
        <taxon>Bacteria</taxon>
        <taxon>Bacillati</taxon>
        <taxon>Bacillota</taxon>
        <taxon>Bacilli</taxon>
        <taxon>Bacillales</taxon>
        <taxon>Alicyclobacillaceae</taxon>
        <taxon>Alicyclobacillus</taxon>
    </lineage>
</organism>
<keyword evidence="6 9" id="KW-0067">ATP-binding</keyword>
<dbReference type="EMBL" id="CP104068">
    <property type="protein sequence ID" value="WAH44848.1"/>
    <property type="molecule type" value="Genomic_DNA"/>
</dbReference>
<keyword evidence="9" id="KW-0614">Plasmid</keyword>
<dbReference type="Pfam" id="PF00005">
    <property type="entry name" value="ABC_tran"/>
    <property type="match status" value="1"/>
</dbReference>
<comment type="subcellular location">
    <subcellularLocation>
        <location evidence="1">Cell membrane</location>
        <topology evidence="1">Peripheral membrane protein</topology>
    </subcellularLocation>
</comment>
<name>A0ABY6ZPE0_9BACL</name>
<dbReference type="PANTHER" id="PTHR43297">
    <property type="entry name" value="OLIGOPEPTIDE TRANSPORT ATP-BINDING PROTEIN APPD"/>
    <property type="match status" value="1"/>
</dbReference>
<evidence type="ECO:0000256" key="7">
    <source>
        <dbReference type="ARBA" id="ARBA00023136"/>
    </source>
</evidence>
<evidence type="ECO:0000256" key="5">
    <source>
        <dbReference type="ARBA" id="ARBA00022741"/>
    </source>
</evidence>
<dbReference type="CDD" id="cd03257">
    <property type="entry name" value="ABC_NikE_OppD_transporters"/>
    <property type="match status" value="1"/>
</dbReference>
<keyword evidence="4" id="KW-1003">Cell membrane</keyword>
<evidence type="ECO:0000256" key="1">
    <source>
        <dbReference type="ARBA" id="ARBA00004202"/>
    </source>
</evidence>
<keyword evidence="3" id="KW-0813">Transport</keyword>
<keyword evidence="5" id="KW-0547">Nucleotide-binding</keyword>
<dbReference type="PANTHER" id="PTHR43297:SF2">
    <property type="entry name" value="DIPEPTIDE TRANSPORT ATP-BINDING PROTEIN DPPD"/>
    <property type="match status" value="1"/>
</dbReference>
<feature type="domain" description="ABC transporter" evidence="8">
    <location>
        <begin position="2"/>
        <end position="251"/>
    </location>
</feature>